<dbReference type="EMBL" id="BLKW01000002">
    <property type="protein sequence ID" value="GFG73440.1"/>
    <property type="molecule type" value="Genomic_DNA"/>
</dbReference>
<evidence type="ECO:0000313" key="3">
    <source>
        <dbReference type="Proteomes" id="UP000465361"/>
    </source>
</evidence>
<keyword evidence="3" id="KW-1185">Reference proteome</keyword>
<sequence>MLRPPAPPVPPRRNFATLSIVDSSVSDGERKAGRIGVVRTHAIAVQRADHEAGPTTVDAPSQDPAPILSVSSQRGVRTTNRRGVGCEYLVTKTKSAQKRSPHPG</sequence>
<evidence type="ECO:0000313" key="2">
    <source>
        <dbReference type="EMBL" id="GFG73440.1"/>
    </source>
</evidence>
<gene>
    <name evidence="2" type="ORF">MBOT_08050</name>
</gene>
<feature type="compositionally biased region" description="Low complexity" evidence="1">
    <location>
        <begin position="74"/>
        <end position="83"/>
    </location>
</feature>
<evidence type="ECO:0000256" key="1">
    <source>
        <dbReference type="SAM" id="MobiDB-lite"/>
    </source>
</evidence>
<name>A0A7I9XV26_9MYCO</name>
<protein>
    <submittedName>
        <fullName evidence="2">Uncharacterized protein</fullName>
    </submittedName>
</protein>
<comment type="caution">
    <text evidence="2">The sequence shown here is derived from an EMBL/GenBank/DDBJ whole genome shotgun (WGS) entry which is preliminary data.</text>
</comment>
<accession>A0A7I9XV26</accession>
<reference evidence="2 3" key="1">
    <citation type="journal article" date="2019" name="Emerg. Microbes Infect.">
        <title>Comprehensive subspecies identification of 175 nontuberculous mycobacteria species based on 7547 genomic profiles.</title>
        <authorList>
            <person name="Matsumoto Y."/>
            <person name="Kinjo T."/>
            <person name="Motooka D."/>
            <person name="Nabeya D."/>
            <person name="Jung N."/>
            <person name="Uechi K."/>
            <person name="Horii T."/>
            <person name="Iida T."/>
            <person name="Fujita J."/>
            <person name="Nakamura S."/>
        </authorList>
    </citation>
    <scope>NUCLEOTIDE SEQUENCE [LARGE SCALE GENOMIC DNA]</scope>
    <source>
        <strain evidence="2 3">JCM 17322</strain>
    </source>
</reference>
<dbReference type="Proteomes" id="UP000465361">
    <property type="component" value="Unassembled WGS sequence"/>
</dbReference>
<organism evidence="2 3">
    <name type="scientific">Mycobacterium botniense</name>
    <dbReference type="NCBI Taxonomy" id="84962"/>
    <lineage>
        <taxon>Bacteria</taxon>
        <taxon>Bacillati</taxon>
        <taxon>Actinomycetota</taxon>
        <taxon>Actinomycetes</taxon>
        <taxon>Mycobacteriales</taxon>
        <taxon>Mycobacteriaceae</taxon>
        <taxon>Mycobacterium</taxon>
    </lineage>
</organism>
<feature type="region of interest" description="Disordered" evidence="1">
    <location>
        <begin position="48"/>
        <end position="83"/>
    </location>
</feature>
<dbReference type="AlphaFoldDB" id="A0A7I9XV26"/>
<proteinExistence type="predicted"/>